<name>A0A2S7IJ33_9BACT</name>
<proteinExistence type="predicted"/>
<keyword evidence="2" id="KW-1185">Reference proteome</keyword>
<evidence type="ECO:0000313" key="1">
    <source>
        <dbReference type="EMBL" id="PQA56331.1"/>
    </source>
</evidence>
<dbReference type="AlphaFoldDB" id="A0A2S7IJ33"/>
<gene>
    <name evidence="1" type="ORF">C5O19_18490</name>
</gene>
<protein>
    <submittedName>
        <fullName evidence="1">Uncharacterized protein</fullName>
    </submittedName>
</protein>
<accession>A0A2S7IJ33</accession>
<comment type="caution">
    <text evidence="1">The sequence shown here is derived from an EMBL/GenBank/DDBJ whole genome shotgun (WGS) entry which is preliminary data.</text>
</comment>
<dbReference type="Proteomes" id="UP000239590">
    <property type="component" value="Unassembled WGS sequence"/>
</dbReference>
<reference evidence="2" key="1">
    <citation type="submission" date="2018-02" db="EMBL/GenBank/DDBJ databases">
        <title>Genome sequencing of Solimonas sp. HR-BB.</title>
        <authorList>
            <person name="Lee Y."/>
            <person name="Jeon C.O."/>
        </authorList>
    </citation>
    <scope>NUCLEOTIDE SEQUENCE [LARGE SCALE GENOMIC DNA]</scope>
    <source>
        <strain evidence="2">HR-U</strain>
    </source>
</reference>
<evidence type="ECO:0000313" key="2">
    <source>
        <dbReference type="Proteomes" id="UP000239590"/>
    </source>
</evidence>
<sequence>MIRYKALSDAGRLCLEAYITLTDYTTTLFDKYEEDIGGQSVCEQAEYPLKQTKSRCAYGKDELRARIYANVSRSEGIGAINIMQMLTR</sequence>
<organism evidence="1 2">
    <name type="scientific">Siphonobacter curvatus</name>
    <dbReference type="NCBI Taxonomy" id="2094562"/>
    <lineage>
        <taxon>Bacteria</taxon>
        <taxon>Pseudomonadati</taxon>
        <taxon>Bacteroidota</taxon>
        <taxon>Cytophagia</taxon>
        <taxon>Cytophagales</taxon>
        <taxon>Cytophagaceae</taxon>
        <taxon>Siphonobacter</taxon>
    </lineage>
</organism>
<dbReference type="EMBL" id="PTRA01000003">
    <property type="protein sequence ID" value="PQA56331.1"/>
    <property type="molecule type" value="Genomic_DNA"/>
</dbReference>